<accession>A0A833S1E4</accession>
<evidence type="ECO:0000313" key="2">
    <source>
        <dbReference type="EMBL" id="KAF4149521.1"/>
    </source>
</evidence>
<dbReference type="GO" id="GO:0008270">
    <property type="term" value="F:zinc ion binding"/>
    <property type="evidence" value="ECO:0007669"/>
    <property type="project" value="InterPro"/>
</dbReference>
<dbReference type="PROSITE" id="PS00059">
    <property type="entry name" value="ADH_ZINC"/>
    <property type="match status" value="1"/>
</dbReference>
<gene>
    <name evidence="1" type="ORF">GN244_ATG10014</name>
    <name evidence="2" type="ORF">GN958_ATG01284</name>
</gene>
<keyword evidence="3" id="KW-1185">Reference proteome</keyword>
<dbReference type="AlphaFoldDB" id="A0A833S1E4"/>
<comment type="caution">
    <text evidence="1">The sequence shown here is derived from an EMBL/GenBank/DDBJ whole genome shotgun (WGS) entry which is preliminary data.</text>
</comment>
<dbReference type="InterPro" id="IPR002328">
    <property type="entry name" value="ADH_Zn_CS"/>
</dbReference>
<dbReference type="EMBL" id="JAACNO010000163">
    <property type="protein sequence ID" value="KAF4149521.1"/>
    <property type="molecule type" value="Genomic_DNA"/>
</dbReference>
<dbReference type="Proteomes" id="UP000602510">
    <property type="component" value="Unassembled WGS sequence"/>
</dbReference>
<evidence type="ECO:0000313" key="1">
    <source>
        <dbReference type="EMBL" id="KAF4037887.1"/>
    </source>
</evidence>
<organism evidence="1 3">
    <name type="scientific">Phytophthora infestans</name>
    <name type="common">Potato late blight agent</name>
    <name type="synonym">Botrytis infestans</name>
    <dbReference type="NCBI Taxonomy" id="4787"/>
    <lineage>
        <taxon>Eukaryota</taxon>
        <taxon>Sar</taxon>
        <taxon>Stramenopiles</taxon>
        <taxon>Oomycota</taxon>
        <taxon>Peronosporomycetes</taxon>
        <taxon>Peronosporales</taxon>
        <taxon>Peronosporaceae</taxon>
        <taxon>Phytophthora</taxon>
    </lineage>
</organism>
<evidence type="ECO:0000313" key="3">
    <source>
        <dbReference type="Proteomes" id="UP000602510"/>
    </source>
</evidence>
<dbReference type="Proteomes" id="UP000704712">
    <property type="component" value="Unassembled WGS sequence"/>
</dbReference>
<dbReference type="GO" id="GO:0016491">
    <property type="term" value="F:oxidoreductase activity"/>
    <property type="evidence" value="ECO:0007669"/>
    <property type="project" value="InterPro"/>
</dbReference>
<sequence>MVEDIVGRQLDMALVRSSSPRIRPCSYYNPPQPRVVVRCFLGHEAYGLVRELGTAATGVVLRSKFLVVACQMQDDVVVTRDWQRFAISVAQPAPMKRVALSFEEEREMPLLATIAENRRMTP</sequence>
<proteinExistence type="predicted"/>
<protein>
    <submittedName>
        <fullName evidence="1">Uncharacterized protein</fullName>
    </submittedName>
</protein>
<dbReference type="EMBL" id="WSZM01000226">
    <property type="protein sequence ID" value="KAF4037887.1"/>
    <property type="molecule type" value="Genomic_DNA"/>
</dbReference>
<reference evidence="1" key="1">
    <citation type="submission" date="2020-04" db="EMBL/GenBank/DDBJ databases">
        <title>Hybrid Assembly of Korean Phytophthora infestans isolates.</title>
        <authorList>
            <person name="Prokchorchik M."/>
            <person name="Lee Y."/>
            <person name="Seo J."/>
            <person name="Cho J.-H."/>
            <person name="Park Y.-E."/>
            <person name="Jang D.-C."/>
            <person name="Im J.-S."/>
            <person name="Choi J.-G."/>
            <person name="Park H.-J."/>
            <person name="Lee G.-B."/>
            <person name="Lee Y.-G."/>
            <person name="Hong S.-Y."/>
            <person name="Cho K."/>
            <person name="Sohn K.H."/>
        </authorList>
    </citation>
    <scope>NUCLEOTIDE SEQUENCE</scope>
    <source>
        <strain evidence="1">KR_1_A1</strain>
        <strain evidence="2">KR_2_A2</strain>
    </source>
</reference>
<name>A0A833S1E4_PHYIN</name>